<name>A0A2J6T5W1_9HELO</name>
<protein>
    <recommendedName>
        <fullName evidence="4">Fungal N-terminal domain-containing protein</fullName>
    </recommendedName>
</protein>
<dbReference type="InParanoid" id="A0A2J6T5W1"/>
<reference evidence="2 3" key="1">
    <citation type="submission" date="2016-04" db="EMBL/GenBank/DDBJ databases">
        <title>A degradative enzymes factory behind the ericoid mycorrhizal symbiosis.</title>
        <authorList>
            <consortium name="DOE Joint Genome Institute"/>
            <person name="Martino E."/>
            <person name="Morin E."/>
            <person name="Grelet G."/>
            <person name="Kuo A."/>
            <person name="Kohler A."/>
            <person name="Daghino S."/>
            <person name="Barry K."/>
            <person name="Choi C."/>
            <person name="Cichocki N."/>
            <person name="Clum A."/>
            <person name="Copeland A."/>
            <person name="Hainaut M."/>
            <person name="Haridas S."/>
            <person name="Labutti K."/>
            <person name="Lindquist E."/>
            <person name="Lipzen A."/>
            <person name="Khouja H.-R."/>
            <person name="Murat C."/>
            <person name="Ohm R."/>
            <person name="Olson A."/>
            <person name="Spatafora J."/>
            <person name="Veneault-Fourrey C."/>
            <person name="Henrissat B."/>
            <person name="Grigoriev I."/>
            <person name="Martin F."/>
            <person name="Perotto S."/>
        </authorList>
    </citation>
    <scope>NUCLEOTIDE SEQUENCE [LARGE SCALE GENOMIC DNA]</scope>
    <source>
        <strain evidence="2 3">E</strain>
    </source>
</reference>
<dbReference type="Proteomes" id="UP000235371">
    <property type="component" value="Unassembled WGS sequence"/>
</dbReference>
<evidence type="ECO:0000313" key="2">
    <source>
        <dbReference type="EMBL" id="PMD58409.1"/>
    </source>
</evidence>
<sequence length="740" mass="83063">MIPLSIQDVVEGIATAQYLFKTGFRKANNANQKYREFGEDIRSLAINLSLLSQVVRRAEQQAGSLKRASRSTKPGSGANAASVQVLGNFKETLNECQSLLSDETYFQKSDEFVSNVSWYHQIDPEVQKLREKIAFHNIKNWKVTDERRKILEDRFLLIVDSTDAILNAAEQLGQQVRGDDGRKDHLPVVTTEPVGIPPELEGSFIALTQQVYPDLSIIPLDVGLDAAVFYFNRVTKTPEQLQQSEIRYLVTIIDIMKAAWILRTVKATHDYQIIANYAPLDEFEEQIDRWGMTVERFFAKFDAELCEAMRRLLGRHLLPPPTPDLLEIFEKERQIWPGYTEPAPMKETELAEFGSKILFANLGCANPGYTQTMQLFRQTEKRFNLLLVKASGGREKETTDGFDLEKVQIVPSYAKRTWTTLALDPQTMVFKTDDMSPVSRTLAFYQTKGTSNVPSTDAFKLTSNPDMFEFQYAVTGYKVIHDDTRVLTTSYESKLLGGMRRQDLCRLQLWLAPPPNINIQTSTKGPYSSPSSTPPDSRRASQTSFTSSKFARRKSSASALSMFSSGMRSSSSSRSSVVNDPPSLPNFDSSAGASSTKVAIYSAPVLPCIVLFAHKAPAHDGEREETLRSFLVVDISTDVTVEHELSESDDTHSQSYSCVIERKGSYLPARRSPETSDASRWDLAAAGMHKRLTGTEVLKKLKHVIIQFDAHTNLQQFMTKFSQAKDLAKLRLAQYVQATG</sequence>
<dbReference type="AlphaFoldDB" id="A0A2J6T5W1"/>
<gene>
    <name evidence="2" type="ORF">K444DRAFT_631001</name>
</gene>
<organism evidence="2 3">
    <name type="scientific">Hyaloscypha bicolor E</name>
    <dbReference type="NCBI Taxonomy" id="1095630"/>
    <lineage>
        <taxon>Eukaryota</taxon>
        <taxon>Fungi</taxon>
        <taxon>Dikarya</taxon>
        <taxon>Ascomycota</taxon>
        <taxon>Pezizomycotina</taxon>
        <taxon>Leotiomycetes</taxon>
        <taxon>Helotiales</taxon>
        <taxon>Hyaloscyphaceae</taxon>
        <taxon>Hyaloscypha</taxon>
        <taxon>Hyaloscypha bicolor</taxon>
    </lineage>
</organism>
<dbReference type="RefSeq" id="XP_024735313.1">
    <property type="nucleotide sequence ID" value="XM_024883286.1"/>
</dbReference>
<feature type="compositionally biased region" description="Low complexity" evidence="1">
    <location>
        <begin position="521"/>
        <end position="535"/>
    </location>
</feature>
<dbReference type="OrthoDB" id="5400409at2759"/>
<dbReference type="GeneID" id="36591363"/>
<evidence type="ECO:0000256" key="1">
    <source>
        <dbReference type="SAM" id="MobiDB-lite"/>
    </source>
</evidence>
<evidence type="ECO:0008006" key="4">
    <source>
        <dbReference type="Google" id="ProtNLM"/>
    </source>
</evidence>
<dbReference type="EMBL" id="KZ613822">
    <property type="protein sequence ID" value="PMD58409.1"/>
    <property type="molecule type" value="Genomic_DNA"/>
</dbReference>
<evidence type="ECO:0000313" key="3">
    <source>
        <dbReference type="Proteomes" id="UP000235371"/>
    </source>
</evidence>
<proteinExistence type="predicted"/>
<feature type="region of interest" description="Disordered" evidence="1">
    <location>
        <begin position="520"/>
        <end position="550"/>
    </location>
</feature>
<keyword evidence="3" id="KW-1185">Reference proteome</keyword>
<accession>A0A2J6T5W1</accession>